<keyword evidence="2" id="KW-1133">Transmembrane helix</keyword>
<feature type="compositionally biased region" description="Polar residues" evidence="1">
    <location>
        <begin position="177"/>
        <end position="192"/>
    </location>
</feature>
<evidence type="ECO:0000313" key="3">
    <source>
        <dbReference type="EnsemblMetazoa" id="LLOJ003874-PA"/>
    </source>
</evidence>
<proteinExistence type="predicted"/>
<keyword evidence="2" id="KW-0812">Transmembrane</keyword>
<sequence length="192" mass="20954">MRAMCIICAESFTQIVESHQEERRTTGRIVAVIVALSIIMLACYHAWIRKTAVLAGVIIPALIMVLYTAWVLYTAKRDKYRRNLELHNATLAEVLSMGPSSSKKDTEDAAGINGNGVKEISSKRHEKNQVVQGVLKEVTGTASGHVKMKNKQHSKIDIPEVPPHSTGGGGVGGFPEKQTTNTKRYARSQSAA</sequence>
<dbReference type="Proteomes" id="UP000092461">
    <property type="component" value="Unassembled WGS sequence"/>
</dbReference>
<reference evidence="3" key="1">
    <citation type="submission" date="2020-05" db="UniProtKB">
        <authorList>
            <consortium name="EnsemblMetazoa"/>
        </authorList>
    </citation>
    <scope>IDENTIFICATION</scope>
    <source>
        <strain evidence="3">Jacobina</strain>
    </source>
</reference>
<feature type="region of interest" description="Disordered" evidence="1">
    <location>
        <begin position="97"/>
        <end position="127"/>
    </location>
</feature>
<accession>A0A1B0CHG2</accession>
<feature type="transmembrane region" description="Helical" evidence="2">
    <location>
        <begin position="29"/>
        <end position="47"/>
    </location>
</feature>
<dbReference type="EMBL" id="AJWK01012336">
    <property type="status" value="NOT_ANNOTATED_CDS"/>
    <property type="molecule type" value="Genomic_DNA"/>
</dbReference>
<evidence type="ECO:0000256" key="2">
    <source>
        <dbReference type="SAM" id="Phobius"/>
    </source>
</evidence>
<dbReference type="VEuPathDB" id="VectorBase:LLONM1_004891"/>
<organism evidence="3 4">
    <name type="scientific">Lutzomyia longipalpis</name>
    <name type="common">Sand fly</name>
    <dbReference type="NCBI Taxonomy" id="7200"/>
    <lineage>
        <taxon>Eukaryota</taxon>
        <taxon>Metazoa</taxon>
        <taxon>Ecdysozoa</taxon>
        <taxon>Arthropoda</taxon>
        <taxon>Hexapoda</taxon>
        <taxon>Insecta</taxon>
        <taxon>Pterygota</taxon>
        <taxon>Neoptera</taxon>
        <taxon>Endopterygota</taxon>
        <taxon>Diptera</taxon>
        <taxon>Nematocera</taxon>
        <taxon>Psychodoidea</taxon>
        <taxon>Psychodidae</taxon>
        <taxon>Lutzomyia</taxon>
        <taxon>Lutzomyia</taxon>
    </lineage>
</organism>
<name>A0A1B0CHG2_LUTLO</name>
<evidence type="ECO:0000256" key="1">
    <source>
        <dbReference type="SAM" id="MobiDB-lite"/>
    </source>
</evidence>
<evidence type="ECO:0000313" key="4">
    <source>
        <dbReference type="Proteomes" id="UP000092461"/>
    </source>
</evidence>
<dbReference type="EnsemblMetazoa" id="LLOJ003874-RA">
    <property type="protein sequence ID" value="LLOJ003874-PA"/>
    <property type="gene ID" value="LLOJ003874"/>
</dbReference>
<feature type="region of interest" description="Disordered" evidence="1">
    <location>
        <begin position="141"/>
        <end position="192"/>
    </location>
</feature>
<dbReference type="VEuPathDB" id="VectorBase:LLOJ003874"/>
<keyword evidence="2" id="KW-0472">Membrane</keyword>
<protein>
    <submittedName>
        <fullName evidence="3">Uncharacterized protein</fullName>
    </submittedName>
</protein>
<dbReference type="AlphaFoldDB" id="A0A1B0CHG2"/>
<keyword evidence="4" id="KW-1185">Reference proteome</keyword>
<feature type="transmembrane region" description="Helical" evidence="2">
    <location>
        <begin position="53"/>
        <end position="73"/>
    </location>
</feature>